<dbReference type="Proteomes" id="UP001152759">
    <property type="component" value="Chromosome 1"/>
</dbReference>
<gene>
    <name evidence="2" type="ORF">BEMITA_LOCUS1266</name>
</gene>
<evidence type="ECO:0000256" key="1">
    <source>
        <dbReference type="SAM" id="MobiDB-lite"/>
    </source>
</evidence>
<proteinExistence type="predicted"/>
<name>A0A9N9ZY07_BEMTA</name>
<reference evidence="2" key="1">
    <citation type="submission" date="2021-12" db="EMBL/GenBank/DDBJ databases">
        <authorList>
            <person name="King R."/>
        </authorList>
    </citation>
    <scope>NUCLEOTIDE SEQUENCE</scope>
</reference>
<dbReference type="AlphaFoldDB" id="A0A9N9ZY07"/>
<sequence>MEIVDRELKPCPTLMFETDCEESTNQTGAQRNVQAILSCLNPRSAYFYEFPPTERSGKKKTTFTRFLKHLKAHRKEKSGSPKHPMHRKYSFSRSAWRG</sequence>
<dbReference type="EMBL" id="OU963862">
    <property type="protein sequence ID" value="CAH0381643.1"/>
    <property type="molecule type" value="Genomic_DNA"/>
</dbReference>
<keyword evidence="3" id="KW-1185">Reference proteome</keyword>
<evidence type="ECO:0000313" key="2">
    <source>
        <dbReference type="EMBL" id="CAH0381643.1"/>
    </source>
</evidence>
<evidence type="ECO:0000313" key="3">
    <source>
        <dbReference type="Proteomes" id="UP001152759"/>
    </source>
</evidence>
<accession>A0A9N9ZY07</accession>
<organism evidence="2 3">
    <name type="scientific">Bemisia tabaci</name>
    <name type="common">Sweetpotato whitefly</name>
    <name type="synonym">Aleurodes tabaci</name>
    <dbReference type="NCBI Taxonomy" id="7038"/>
    <lineage>
        <taxon>Eukaryota</taxon>
        <taxon>Metazoa</taxon>
        <taxon>Ecdysozoa</taxon>
        <taxon>Arthropoda</taxon>
        <taxon>Hexapoda</taxon>
        <taxon>Insecta</taxon>
        <taxon>Pterygota</taxon>
        <taxon>Neoptera</taxon>
        <taxon>Paraneoptera</taxon>
        <taxon>Hemiptera</taxon>
        <taxon>Sternorrhyncha</taxon>
        <taxon>Aleyrodoidea</taxon>
        <taxon>Aleyrodidae</taxon>
        <taxon>Aleyrodinae</taxon>
        <taxon>Bemisia</taxon>
    </lineage>
</organism>
<feature type="region of interest" description="Disordered" evidence="1">
    <location>
        <begin position="72"/>
        <end position="98"/>
    </location>
</feature>
<protein>
    <submittedName>
        <fullName evidence="2">Uncharacterized protein</fullName>
    </submittedName>
</protein>